<dbReference type="GO" id="GO:0016787">
    <property type="term" value="F:hydrolase activity"/>
    <property type="evidence" value="ECO:0007669"/>
    <property type="project" value="UniProtKB-KW"/>
</dbReference>
<dbReference type="PANTHER" id="PTHR22946">
    <property type="entry name" value="DIENELACTONE HYDROLASE DOMAIN-CONTAINING PROTEIN-RELATED"/>
    <property type="match status" value="1"/>
</dbReference>
<feature type="region of interest" description="Disordered" evidence="3">
    <location>
        <begin position="421"/>
        <end position="554"/>
    </location>
</feature>
<name>A0ABW2GZW3_9ACTN</name>
<dbReference type="Gene3D" id="3.40.50.1820">
    <property type="entry name" value="alpha/beta hydrolase"/>
    <property type="match status" value="1"/>
</dbReference>
<reference evidence="5" key="1">
    <citation type="journal article" date="2019" name="Int. J. Syst. Evol. Microbiol.">
        <title>The Global Catalogue of Microorganisms (GCM) 10K type strain sequencing project: providing services to taxonomists for standard genome sequencing and annotation.</title>
        <authorList>
            <consortium name="The Broad Institute Genomics Platform"/>
            <consortium name="The Broad Institute Genome Sequencing Center for Infectious Disease"/>
            <person name="Wu L."/>
            <person name="Ma J."/>
        </authorList>
    </citation>
    <scope>NUCLEOTIDE SEQUENCE [LARGE SCALE GENOMIC DNA]</scope>
    <source>
        <strain evidence="5">CGMCC 1.9106</strain>
    </source>
</reference>
<dbReference type="RefSeq" id="WP_376807323.1">
    <property type="nucleotide sequence ID" value="NZ_JBHTAC010000016.1"/>
</dbReference>
<evidence type="ECO:0000256" key="2">
    <source>
        <dbReference type="ARBA" id="ARBA00022801"/>
    </source>
</evidence>
<gene>
    <name evidence="4" type="ORF">ACFQO7_17475</name>
</gene>
<evidence type="ECO:0000256" key="1">
    <source>
        <dbReference type="ARBA" id="ARBA00008645"/>
    </source>
</evidence>
<organism evidence="4 5">
    <name type="scientific">Catellatospora aurea</name>
    <dbReference type="NCBI Taxonomy" id="1337874"/>
    <lineage>
        <taxon>Bacteria</taxon>
        <taxon>Bacillati</taxon>
        <taxon>Actinomycetota</taxon>
        <taxon>Actinomycetes</taxon>
        <taxon>Micromonosporales</taxon>
        <taxon>Micromonosporaceae</taxon>
        <taxon>Catellatospora</taxon>
    </lineage>
</organism>
<protein>
    <submittedName>
        <fullName evidence="4">Alpha/beta hydrolase family protein</fullName>
        <ecNumber evidence="4">3.4.-.-</ecNumber>
    </submittedName>
</protein>
<evidence type="ECO:0000313" key="4">
    <source>
        <dbReference type="EMBL" id="MFC7244267.1"/>
    </source>
</evidence>
<sequence>MDRILADQTRAAGSTVDQLAPAGGTTPRVRRWVAEQQRWAAAIAEHGVDWDHPRSVHWNAACGTDAAADFAAVRRNARTYDAIAPAFAATARHREDRARTAEAMGDLVTARENYFMAAVQWSAAQWPGHADDAAGRGHHERKRACYARYAALADHHVEAVSVPFPGTHRGSLPAWLHLPAGYTGGRLPVAVVVPDLDSAKEATVALYGDRFLSRGFAVLALEGPGQYECALLGTHFSMPAWAQVGPACLDWLAGRPELDPEQVVLAGSGFGSFAATVVAAHEPRIRACAVTEVCHEPGWTTVFEQASPAYKMRFMYMTGHTDEAEFDRFARTLTLRGRAERIRMPYLAVVGEDDELSPIEWTRALLDAMQGPRQLVVYQDSPHHIGGVPSARRGPSPSGLMADWLAARVRGDAFPSEQWLIDGDGRINRGPLPPAEPVEPPPVRAAEPVETPAPQRLAETAPPVRPVEPTPAPPAAPAPAAAAAASAAPAPSAAAAASAAPAPGGKANGRARGSRKKGGQAPAGGEHAQPSIRHEPAAAGGSRNRGKVPRGPSS</sequence>
<feature type="compositionally biased region" description="Low complexity" evidence="3">
    <location>
        <begin position="444"/>
        <end position="454"/>
    </location>
</feature>
<feature type="compositionally biased region" description="Low complexity" evidence="3">
    <location>
        <begin position="478"/>
        <end position="503"/>
    </location>
</feature>
<comment type="similarity">
    <text evidence="1">Belongs to the AB hydrolase superfamily.</text>
</comment>
<dbReference type="PANTHER" id="PTHR22946:SF12">
    <property type="entry name" value="CONIDIAL PIGMENT BIOSYNTHESIS PROTEIN AYG1 (AFU_ORTHOLOGUE AFUA_2G17550)"/>
    <property type="match status" value="1"/>
</dbReference>
<keyword evidence="2 4" id="KW-0378">Hydrolase</keyword>
<evidence type="ECO:0000256" key="3">
    <source>
        <dbReference type="SAM" id="MobiDB-lite"/>
    </source>
</evidence>
<proteinExistence type="inferred from homology"/>
<feature type="compositionally biased region" description="Pro residues" evidence="3">
    <location>
        <begin position="431"/>
        <end position="443"/>
    </location>
</feature>
<accession>A0ABW2GZW3</accession>
<feature type="compositionally biased region" description="Pro residues" evidence="3">
    <location>
        <begin position="463"/>
        <end position="477"/>
    </location>
</feature>
<dbReference type="SUPFAM" id="SSF53474">
    <property type="entry name" value="alpha/beta-Hydrolases"/>
    <property type="match status" value="1"/>
</dbReference>
<dbReference type="EMBL" id="JBHTAC010000016">
    <property type="protein sequence ID" value="MFC7244267.1"/>
    <property type="molecule type" value="Genomic_DNA"/>
</dbReference>
<dbReference type="Proteomes" id="UP001596392">
    <property type="component" value="Unassembled WGS sequence"/>
</dbReference>
<dbReference type="InterPro" id="IPR029058">
    <property type="entry name" value="AB_hydrolase_fold"/>
</dbReference>
<comment type="caution">
    <text evidence="4">The sequence shown here is derived from an EMBL/GenBank/DDBJ whole genome shotgun (WGS) entry which is preliminary data.</text>
</comment>
<dbReference type="InterPro" id="IPR050261">
    <property type="entry name" value="FrsA_esterase"/>
</dbReference>
<dbReference type="Pfam" id="PF06500">
    <property type="entry name" value="FrsA-like"/>
    <property type="match status" value="1"/>
</dbReference>
<dbReference type="EC" id="3.4.-.-" evidence="4"/>
<evidence type="ECO:0000313" key="5">
    <source>
        <dbReference type="Proteomes" id="UP001596392"/>
    </source>
</evidence>
<keyword evidence="5" id="KW-1185">Reference proteome</keyword>
<dbReference type="InterPro" id="IPR010520">
    <property type="entry name" value="FrsA-like"/>
</dbReference>